<dbReference type="Proteomes" id="UP000027616">
    <property type="component" value="Chromosome I"/>
</dbReference>
<dbReference type="KEGG" id="rbc:BN938_0016"/>
<proteinExistence type="predicted"/>
<evidence type="ECO:0000313" key="3">
    <source>
        <dbReference type="Proteomes" id="UP000027616"/>
    </source>
</evidence>
<dbReference type="Gene3D" id="3.30.530.20">
    <property type="match status" value="1"/>
</dbReference>
<dbReference type="InterPro" id="IPR023393">
    <property type="entry name" value="START-like_dom_sf"/>
</dbReference>
<gene>
    <name evidence="2" type="ORF">BN938_0016</name>
</gene>
<name>A0A060R8P6_9BACT</name>
<evidence type="ECO:0000313" key="2">
    <source>
        <dbReference type="EMBL" id="CDN30123.1"/>
    </source>
</evidence>
<keyword evidence="3" id="KW-1185">Reference proteome</keyword>
<feature type="domain" description="START-like" evidence="1">
    <location>
        <begin position="5"/>
        <end position="68"/>
    </location>
</feature>
<dbReference type="Pfam" id="PF19569">
    <property type="entry name" value="START_2"/>
    <property type="match status" value="1"/>
</dbReference>
<dbReference type="AlphaFoldDB" id="A0A060R8P6"/>
<dbReference type="HOGENOM" id="CLU_2700716_0_0_10"/>
<dbReference type="STRING" id="1433126.BN938_0016"/>
<sequence length="73" mass="8662">MAVKQKTNHYIRFKWDFHEDYYFEFKIVKQELTGDVSLIVTDYADADDYVGTVELWNLQVRKLKNAIGCAKKL</sequence>
<evidence type="ECO:0000259" key="1">
    <source>
        <dbReference type="Pfam" id="PF19569"/>
    </source>
</evidence>
<organism evidence="2 3">
    <name type="scientific">Mucinivorans hirudinis</name>
    <dbReference type="NCBI Taxonomy" id="1433126"/>
    <lineage>
        <taxon>Bacteria</taxon>
        <taxon>Pseudomonadati</taxon>
        <taxon>Bacteroidota</taxon>
        <taxon>Bacteroidia</taxon>
        <taxon>Bacteroidales</taxon>
        <taxon>Rikenellaceae</taxon>
        <taxon>Mucinivorans</taxon>
    </lineage>
</organism>
<dbReference type="eggNOG" id="COG3832">
    <property type="taxonomic scope" value="Bacteria"/>
</dbReference>
<dbReference type="EMBL" id="HG934468">
    <property type="protein sequence ID" value="CDN30123.1"/>
    <property type="molecule type" value="Genomic_DNA"/>
</dbReference>
<protein>
    <recommendedName>
        <fullName evidence="1">START-like domain-containing protein</fullName>
    </recommendedName>
</protein>
<accession>A0A060R8P6</accession>
<reference evidence="2 3" key="1">
    <citation type="journal article" date="2015" name="Genome Announc.">
        <title>Complete Genome Sequence of the Novel Leech Symbiont Mucinivorans hirudinis M3T.</title>
        <authorList>
            <person name="Nelson M.C."/>
            <person name="Bomar L."/>
            <person name="Graf J."/>
        </authorList>
    </citation>
    <scope>NUCLEOTIDE SEQUENCE [LARGE SCALE GENOMIC DNA]</scope>
    <source>
        <strain evidence="3">M3</strain>
    </source>
</reference>
<dbReference type="InterPro" id="IPR045736">
    <property type="entry name" value="START_2"/>
</dbReference>